<evidence type="ECO:0008006" key="4">
    <source>
        <dbReference type="Google" id="ProtNLM"/>
    </source>
</evidence>
<evidence type="ECO:0000313" key="2">
    <source>
        <dbReference type="EMBL" id="TWT60054.1"/>
    </source>
</evidence>
<organism evidence="2 3">
    <name type="scientific">Rubinisphaera italica</name>
    <dbReference type="NCBI Taxonomy" id="2527969"/>
    <lineage>
        <taxon>Bacteria</taxon>
        <taxon>Pseudomonadati</taxon>
        <taxon>Planctomycetota</taxon>
        <taxon>Planctomycetia</taxon>
        <taxon>Planctomycetales</taxon>
        <taxon>Planctomycetaceae</taxon>
        <taxon>Rubinisphaera</taxon>
    </lineage>
</organism>
<keyword evidence="3" id="KW-1185">Reference proteome</keyword>
<protein>
    <recommendedName>
        <fullName evidence="4">Cbb3-type cytochrome oxidase component FixQ</fullName>
    </recommendedName>
</protein>
<comment type="caution">
    <text evidence="2">The sequence shown here is derived from an EMBL/GenBank/DDBJ whole genome shotgun (WGS) entry which is preliminary data.</text>
</comment>
<feature type="transmembrane region" description="Helical" evidence="1">
    <location>
        <begin position="12"/>
        <end position="35"/>
    </location>
</feature>
<dbReference type="Proteomes" id="UP000316095">
    <property type="component" value="Unassembled WGS sequence"/>
</dbReference>
<keyword evidence="1" id="KW-1133">Transmembrane helix</keyword>
<reference evidence="2 3" key="1">
    <citation type="submission" date="2019-02" db="EMBL/GenBank/DDBJ databases">
        <title>Deep-cultivation of Planctomycetes and their phenomic and genomic characterization uncovers novel biology.</title>
        <authorList>
            <person name="Wiegand S."/>
            <person name="Jogler M."/>
            <person name="Boedeker C."/>
            <person name="Pinto D."/>
            <person name="Vollmers J."/>
            <person name="Rivas-Marin E."/>
            <person name="Kohn T."/>
            <person name="Peeters S.H."/>
            <person name="Heuer A."/>
            <person name="Rast P."/>
            <person name="Oberbeckmann S."/>
            <person name="Bunk B."/>
            <person name="Jeske O."/>
            <person name="Meyerdierks A."/>
            <person name="Storesund J.E."/>
            <person name="Kallscheuer N."/>
            <person name="Luecker S."/>
            <person name="Lage O.M."/>
            <person name="Pohl T."/>
            <person name="Merkel B.J."/>
            <person name="Hornburger P."/>
            <person name="Mueller R.-W."/>
            <person name="Bruemmer F."/>
            <person name="Labrenz M."/>
            <person name="Spormann A.M."/>
            <person name="Op Den Camp H."/>
            <person name="Overmann J."/>
            <person name="Amann R."/>
            <person name="Jetten M.S.M."/>
            <person name="Mascher T."/>
            <person name="Medema M.H."/>
            <person name="Devos D.P."/>
            <person name="Kaster A.-K."/>
            <person name="Ovreas L."/>
            <person name="Rohde M."/>
            <person name="Galperin M.Y."/>
            <person name="Jogler C."/>
        </authorList>
    </citation>
    <scope>NUCLEOTIDE SEQUENCE [LARGE SCALE GENOMIC DNA]</scope>
    <source>
        <strain evidence="2 3">Pan54</strain>
    </source>
</reference>
<sequence length="57" mass="6356">MIREILNNVDYSLFATSALVLFVLVFVAVSIKTYFTDKKTTDKQADIPLSDGTRSKA</sequence>
<proteinExistence type="predicted"/>
<keyword evidence="1" id="KW-0812">Transmembrane</keyword>
<dbReference type="RefSeq" id="WP_165441566.1">
    <property type="nucleotide sequence ID" value="NZ_SJPG01000001.1"/>
</dbReference>
<dbReference type="EMBL" id="SJPG01000001">
    <property type="protein sequence ID" value="TWT60054.1"/>
    <property type="molecule type" value="Genomic_DNA"/>
</dbReference>
<keyword evidence="1" id="KW-0472">Membrane</keyword>
<dbReference type="AlphaFoldDB" id="A0A5C5XB62"/>
<evidence type="ECO:0000313" key="3">
    <source>
        <dbReference type="Proteomes" id="UP000316095"/>
    </source>
</evidence>
<accession>A0A5C5XB62</accession>
<evidence type="ECO:0000256" key="1">
    <source>
        <dbReference type="SAM" id="Phobius"/>
    </source>
</evidence>
<gene>
    <name evidence="2" type="ORF">Pan54_07660</name>
</gene>
<name>A0A5C5XB62_9PLAN</name>